<dbReference type="InterPro" id="IPR016161">
    <property type="entry name" value="Ald_DH/histidinol_DH"/>
</dbReference>
<keyword evidence="2" id="KW-0560">Oxidoreductase</keyword>
<sequence>MSYFAEFALQYVDGAWRRGSGSWDIVDFDPYTGEKLASVTVATVAEIDAAYAAAERAAPGWIAAGGFARREVLERAVRLVEERQDALAAALTAETGAPRARAVHELRLARECLRDAGTLAVGPSESLRPAAADTKENHVLREPVGTVGAISPFHHPFLRGLATVAPALALGNTVVLKPHQSTPVTGGTLLAHLLEEAGLPGGVLNVVVTDIAEIDNALLAHPVPGVIAYSGSRRTGREIAAVAAAHFKRAVLDLSGGGAFVVLDDADLARAAEAVCFSRFVHQGQAGGAPASRVLVDRAVEREFTAELVARARALPVGDPRDPATRIGPLITPAQATATATLAEQAAADGAVPLLPGGAEGPVLRPTVLGAPADGPERLAGSALLTHEVHGPLAVVLPFKDEDAAVRLADGAPAERGAAVHTGNERRGIALARRLPGGTAQLNGSGVPDEPVARPRGLDAFTTVRWVSVQFGRSVFPF</sequence>
<dbReference type="AlphaFoldDB" id="A0A4Y3R6K3"/>
<dbReference type="InterPro" id="IPR016162">
    <property type="entry name" value="Ald_DH_N"/>
</dbReference>
<evidence type="ECO:0000313" key="5">
    <source>
        <dbReference type="EMBL" id="GEB53376.1"/>
    </source>
</evidence>
<dbReference type="InterPro" id="IPR016163">
    <property type="entry name" value="Ald_DH_C"/>
</dbReference>
<evidence type="ECO:0000256" key="2">
    <source>
        <dbReference type="ARBA" id="ARBA00023002"/>
    </source>
</evidence>
<reference evidence="5 6" key="1">
    <citation type="submission" date="2019-06" db="EMBL/GenBank/DDBJ databases">
        <title>Whole genome shotgun sequence of Streptomyces cacaoi subsp. cacaoi NBRC 12748.</title>
        <authorList>
            <person name="Hosoyama A."/>
            <person name="Uohara A."/>
            <person name="Ohji S."/>
            <person name="Ichikawa N."/>
        </authorList>
    </citation>
    <scope>NUCLEOTIDE SEQUENCE [LARGE SCALE GENOMIC DNA]</scope>
    <source>
        <strain evidence="5 6">NBRC 12748</strain>
    </source>
</reference>
<dbReference type="GO" id="GO:0016620">
    <property type="term" value="F:oxidoreductase activity, acting on the aldehyde or oxo group of donors, NAD or NADP as acceptor"/>
    <property type="evidence" value="ECO:0007669"/>
    <property type="project" value="InterPro"/>
</dbReference>
<gene>
    <name evidence="5" type="ORF">SCA03_59270</name>
</gene>
<dbReference type="Pfam" id="PF00171">
    <property type="entry name" value="Aldedh"/>
    <property type="match status" value="1"/>
</dbReference>
<protein>
    <submittedName>
        <fullName evidence="5">Aldehyde dehydrogenase</fullName>
    </submittedName>
</protein>
<dbReference type="RefSeq" id="WP_030893620.1">
    <property type="nucleotide sequence ID" value="NZ_BJMM01000049.1"/>
</dbReference>
<dbReference type="PANTHER" id="PTHR42986:SF1">
    <property type="entry name" value="BENZALDEHYDE DEHYDROGENASE YFMT"/>
    <property type="match status" value="1"/>
</dbReference>
<evidence type="ECO:0000259" key="4">
    <source>
        <dbReference type="Pfam" id="PF00171"/>
    </source>
</evidence>
<proteinExistence type="inferred from homology"/>
<dbReference type="Proteomes" id="UP000319210">
    <property type="component" value="Unassembled WGS sequence"/>
</dbReference>
<dbReference type="InterPro" id="IPR015590">
    <property type="entry name" value="Aldehyde_DH_dom"/>
</dbReference>
<dbReference type="Gene3D" id="3.40.605.10">
    <property type="entry name" value="Aldehyde Dehydrogenase, Chain A, domain 1"/>
    <property type="match status" value="1"/>
</dbReference>
<keyword evidence="6" id="KW-1185">Reference proteome</keyword>
<dbReference type="Gene3D" id="3.40.309.10">
    <property type="entry name" value="Aldehyde Dehydrogenase, Chain A, domain 2"/>
    <property type="match status" value="1"/>
</dbReference>
<comment type="similarity">
    <text evidence="1">Belongs to the aldehyde dehydrogenase family.</text>
</comment>
<comment type="caution">
    <text evidence="5">The sequence shown here is derived from an EMBL/GenBank/DDBJ whole genome shotgun (WGS) entry which is preliminary data.</text>
</comment>
<evidence type="ECO:0000256" key="1">
    <source>
        <dbReference type="ARBA" id="ARBA00009986"/>
    </source>
</evidence>
<accession>A0A4Y3R6K3</accession>
<dbReference type="PANTHER" id="PTHR42986">
    <property type="entry name" value="BENZALDEHYDE DEHYDROGENASE YFMT"/>
    <property type="match status" value="1"/>
</dbReference>
<dbReference type="SUPFAM" id="SSF53720">
    <property type="entry name" value="ALDH-like"/>
    <property type="match status" value="1"/>
</dbReference>
<evidence type="ECO:0000313" key="6">
    <source>
        <dbReference type="Proteomes" id="UP000319210"/>
    </source>
</evidence>
<dbReference type="OrthoDB" id="6882680at2"/>
<name>A0A4Y3R6K3_STRCI</name>
<feature type="domain" description="Aldehyde dehydrogenase" evidence="4">
    <location>
        <begin position="24"/>
        <end position="451"/>
    </location>
</feature>
<evidence type="ECO:0000256" key="3">
    <source>
        <dbReference type="ARBA" id="ARBA00023027"/>
    </source>
</evidence>
<organism evidence="5 6">
    <name type="scientific">Streptomyces cacaoi</name>
    <dbReference type="NCBI Taxonomy" id="1898"/>
    <lineage>
        <taxon>Bacteria</taxon>
        <taxon>Bacillati</taxon>
        <taxon>Actinomycetota</taxon>
        <taxon>Actinomycetes</taxon>
        <taxon>Kitasatosporales</taxon>
        <taxon>Streptomycetaceae</taxon>
        <taxon>Streptomyces</taxon>
    </lineage>
</organism>
<keyword evidence="3" id="KW-0520">NAD</keyword>
<dbReference type="EMBL" id="BJMM01000049">
    <property type="protein sequence ID" value="GEB53376.1"/>
    <property type="molecule type" value="Genomic_DNA"/>
</dbReference>